<organism evidence="2 3">
    <name type="scientific">Mycena rosella</name>
    <name type="common">Pink bonnet</name>
    <name type="synonym">Agaricus rosellus</name>
    <dbReference type="NCBI Taxonomy" id="1033263"/>
    <lineage>
        <taxon>Eukaryota</taxon>
        <taxon>Fungi</taxon>
        <taxon>Dikarya</taxon>
        <taxon>Basidiomycota</taxon>
        <taxon>Agaricomycotina</taxon>
        <taxon>Agaricomycetes</taxon>
        <taxon>Agaricomycetidae</taxon>
        <taxon>Agaricales</taxon>
        <taxon>Marasmiineae</taxon>
        <taxon>Mycenaceae</taxon>
        <taxon>Mycena</taxon>
    </lineage>
</organism>
<protein>
    <submittedName>
        <fullName evidence="2">Uncharacterized protein</fullName>
    </submittedName>
</protein>
<evidence type="ECO:0000256" key="1">
    <source>
        <dbReference type="SAM" id="MobiDB-lite"/>
    </source>
</evidence>
<keyword evidence="3" id="KW-1185">Reference proteome</keyword>
<dbReference type="EMBL" id="JARKIE010000110">
    <property type="protein sequence ID" value="KAJ7683174.1"/>
    <property type="molecule type" value="Genomic_DNA"/>
</dbReference>
<dbReference type="AlphaFoldDB" id="A0AAD7D800"/>
<evidence type="ECO:0000313" key="3">
    <source>
        <dbReference type="Proteomes" id="UP001221757"/>
    </source>
</evidence>
<feature type="compositionally biased region" description="Polar residues" evidence="1">
    <location>
        <begin position="1"/>
        <end position="12"/>
    </location>
</feature>
<comment type="caution">
    <text evidence="2">The sequence shown here is derived from an EMBL/GenBank/DDBJ whole genome shotgun (WGS) entry which is preliminary data.</text>
</comment>
<sequence>MHAIQGNNTHPTETPIKKTGRETQAVLISVITLDILHLEELFDDEDLGRSVGCMLAEDHVPPSMSAASVPLSLSEIAGGEETARYEGSEVINMRNVHGPGSHH</sequence>
<dbReference type="Proteomes" id="UP001221757">
    <property type="component" value="Unassembled WGS sequence"/>
</dbReference>
<feature type="region of interest" description="Disordered" evidence="1">
    <location>
        <begin position="1"/>
        <end position="21"/>
    </location>
</feature>
<proteinExistence type="predicted"/>
<name>A0AAD7D800_MYCRO</name>
<evidence type="ECO:0000313" key="2">
    <source>
        <dbReference type="EMBL" id="KAJ7683174.1"/>
    </source>
</evidence>
<gene>
    <name evidence="2" type="ORF">B0H17DRAFT_1137869</name>
</gene>
<reference evidence="2" key="1">
    <citation type="submission" date="2023-03" db="EMBL/GenBank/DDBJ databases">
        <title>Massive genome expansion in bonnet fungi (Mycena s.s.) driven by repeated elements and novel gene families across ecological guilds.</title>
        <authorList>
            <consortium name="Lawrence Berkeley National Laboratory"/>
            <person name="Harder C.B."/>
            <person name="Miyauchi S."/>
            <person name="Viragh M."/>
            <person name="Kuo A."/>
            <person name="Thoen E."/>
            <person name="Andreopoulos B."/>
            <person name="Lu D."/>
            <person name="Skrede I."/>
            <person name="Drula E."/>
            <person name="Henrissat B."/>
            <person name="Morin E."/>
            <person name="Kohler A."/>
            <person name="Barry K."/>
            <person name="LaButti K."/>
            <person name="Morin E."/>
            <person name="Salamov A."/>
            <person name="Lipzen A."/>
            <person name="Mereny Z."/>
            <person name="Hegedus B."/>
            <person name="Baldrian P."/>
            <person name="Stursova M."/>
            <person name="Weitz H."/>
            <person name="Taylor A."/>
            <person name="Grigoriev I.V."/>
            <person name="Nagy L.G."/>
            <person name="Martin F."/>
            <person name="Kauserud H."/>
        </authorList>
    </citation>
    <scope>NUCLEOTIDE SEQUENCE</scope>
    <source>
        <strain evidence="2">CBHHK067</strain>
    </source>
</reference>
<accession>A0AAD7D800</accession>